<dbReference type="InterPro" id="IPR008271">
    <property type="entry name" value="Ser/Thr_kinase_AS"/>
</dbReference>
<evidence type="ECO:0000256" key="1">
    <source>
        <dbReference type="ARBA" id="ARBA00004370"/>
    </source>
</evidence>
<dbReference type="GO" id="GO:0016020">
    <property type="term" value="C:membrane"/>
    <property type="evidence" value="ECO:0007669"/>
    <property type="project" value="UniProtKB-SubCell"/>
</dbReference>
<feature type="chain" id="PRO_5002933214" description="guanylate cyclase" evidence="11">
    <location>
        <begin position="27"/>
        <end position="755"/>
    </location>
</feature>
<dbReference type="SUPFAM" id="SSF53822">
    <property type="entry name" value="Periplasmic binding protein-like I"/>
    <property type="match status" value="1"/>
</dbReference>
<dbReference type="STRING" id="7739.C3XUD4"/>
<dbReference type="Gene3D" id="1.10.510.10">
    <property type="entry name" value="Transferase(Phosphotransferase) domain 1"/>
    <property type="match status" value="1"/>
</dbReference>
<dbReference type="InParanoid" id="C3XUD4"/>
<evidence type="ECO:0000256" key="5">
    <source>
        <dbReference type="ARBA" id="ARBA00022989"/>
    </source>
</evidence>
<keyword evidence="7" id="KW-0456">Lyase</keyword>
<keyword evidence="8" id="KW-0141">cGMP biosynthesis</keyword>
<evidence type="ECO:0000256" key="9">
    <source>
        <dbReference type="SAM" id="MobiDB-lite"/>
    </source>
</evidence>
<evidence type="ECO:0000313" key="13">
    <source>
        <dbReference type="EMBL" id="EEN68508.1"/>
    </source>
</evidence>
<dbReference type="PROSITE" id="PS50011">
    <property type="entry name" value="PROTEIN_KINASE_DOM"/>
    <property type="match status" value="1"/>
</dbReference>
<sequence>MMLFQHLLEFVAVLILFLLTNREVQGTNKRFTFALVFPEDTELEAVTKVAVDNINYGPGSLPNITFSYEYRSSSIDGKCDAFYGMTSFFSIFLGPSQTTTVGLIGVKCEDMCKVMPETMTRLKIPFISPFCSTPTELSDKTKYQTFARTTWPADKTTAIYTQVVTHFGWTKVAVVASQEVSWQLLASHLTIQLPEREIQLIKRINVEPGASRDTMKTKLREAATHSQIIILCVSSLVHHEENGGDERQLMLAAHELGMTDGSFVFLSLERKPITDLAILERAWRMNDTEDGKAREAYASLMRLGWTLAIGCDLKEFQRRVNDKMPVSEHIIPKKGDDNGYKTIEDIERLVEMSNLYNAVQLLYQSLLRTFAPGLIHNDGREGRADEGSGMLPVIPDALPDPNEIQISKNMRNMSFIGFCNETVYMDEDGDSVGDYALFHHGVKQVRMIAQYNKTARQFHSLVGQSYQNWPGGVWPPKDELPTDSGLTIDSSTIVAATTTSLLVLTLAAFAVFFIIRRKMVKKEVWQMMWKINYEELTFIDPGRNRHVNRRKYGSRMSRTSRTSRSSKSSGHTYADPFCSSFSNDLEMVELLHDKKKVNAAHHKMSKIRHENLTPFVGACVDAPNICTVMELCTRGSLQDILHNDDIKLNWNFKSSFITDIVKGMDFLHRSALVSHGDLKSSNCVIDSRWMLKITDYGEMSAGSAVRARARGEYAGMKIQASEDCANLLLGIGGFRMVQRGDVDIKVTYSIFLLYS</sequence>
<keyword evidence="3 10" id="KW-0812">Transmembrane</keyword>
<dbReference type="PANTHER" id="PTHR11920:SF494">
    <property type="entry name" value="ATRIAL NATRIURETIC PEPTIDE RECEPTOR 2"/>
    <property type="match status" value="1"/>
</dbReference>
<evidence type="ECO:0000256" key="8">
    <source>
        <dbReference type="ARBA" id="ARBA00023293"/>
    </source>
</evidence>
<dbReference type="Gene3D" id="3.40.50.2300">
    <property type="match status" value="2"/>
</dbReference>
<feature type="signal peptide" evidence="11">
    <location>
        <begin position="1"/>
        <end position="26"/>
    </location>
</feature>
<feature type="region of interest" description="Disordered" evidence="9">
    <location>
        <begin position="549"/>
        <end position="571"/>
    </location>
</feature>
<name>C3XUD4_BRAFL</name>
<gene>
    <name evidence="13" type="ORF">BRAFLDRAFT_75379</name>
</gene>
<feature type="domain" description="Protein kinase" evidence="12">
    <location>
        <begin position="533"/>
        <end position="755"/>
    </location>
</feature>
<keyword evidence="4" id="KW-0547">Nucleotide-binding</keyword>
<dbReference type="SUPFAM" id="SSF56112">
    <property type="entry name" value="Protein kinase-like (PK-like)"/>
    <property type="match status" value="1"/>
</dbReference>
<evidence type="ECO:0000256" key="7">
    <source>
        <dbReference type="ARBA" id="ARBA00023239"/>
    </source>
</evidence>
<dbReference type="InterPro" id="IPR001828">
    <property type="entry name" value="ANF_lig-bd_rcpt"/>
</dbReference>
<evidence type="ECO:0000259" key="12">
    <source>
        <dbReference type="PROSITE" id="PS50011"/>
    </source>
</evidence>
<evidence type="ECO:0000256" key="11">
    <source>
        <dbReference type="SAM" id="SignalP"/>
    </source>
</evidence>
<accession>C3XUD4</accession>
<feature type="transmembrane region" description="Helical" evidence="10">
    <location>
        <begin position="493"/>
        <end position="515"/>
    </location>
</feature>
<evidence type="ECO:0000256" key="6">
    <source>
        <dbReference type="ARBA" id="ARBA00023136"/>
    </source>
</evidence>
<dbReference type="InterPro" id="IPR011009">
    <property type="entry name" value="Kinase-like_dom_sf"/>
</dbReference>
<dbReference type="CDD" id="cd06352">
    <property type="entry name" value="PBP1_NPR_GC-like"/>
    <property type="match status" value="1"/>
</dbReference>
<organism>
    <name type="scientific">Branchiostoma floridae</name>
    <name type="common">Florida lancelet</name>
    <name type="synonym">Amphioxus</name>
    <dbReference type="NCBI Taxonomy" id="7739"/>
    <lineage>
        <taxon>Eukaryota</taxon>
        <taxon>Metazoa</taxon>
        <taxon>Chordata</taxon>
        <taxon>Cephalochordata</taxon>
        <taxon>Leptocardii</taxon>
        <taxon>Amphioxiformes</taxon>
        <taxon>Branchiostomatidae</taxon>
        <taxon>Branchiostoma</taxon>
    </lineage>
</organism>
<keyword evidence="6 10" id="KW-0472">Membrane</keyword>
<dbReference type="Pfam" id="PF01094">
    <property type="entry name" value="ANF_receptor"/>
    <property type="match status" value="1"/>
</dbReference>
<dbReference type="GO" id="GO:0004383">
    <property type="term" value="F:guanylate cyclase activity"/>
    <property type="evidence" value="ECO:0007669"/>
    <property type="project" value="UniProtKB-EC"/>
</dbReference>
<comment type="subcellular location">
    <subcellularLocation>
        <location evidence="1">Membrane</location>
    </subcellularLocation>
</comment>
<keyword evidence="5 10" id="KW-1133">Transmembrane helix</keyword>
<dbReference type="InterPro" id="IPR001245">
    <property type="entry name" value="Ser-Thr/Tyr_kinase_cat_dom"/>
</dbReference>
<dbReference type="PROSITE" id="PS00108">
    <property type="entry name" value="PROTEIN_KINASE_ST"/>
    <property type="match status" value="1"/>
</dbReference>
<evidence type="ECO:0000256" key="2">
    <source>
        <dbReference type="ARBA" id="ARBA00012202"/>
    </source>
</evidence>
<dbReference type="InterPro" id="IPR050401">
    <property type="entry name" value="Cyclic_nucleotide_synthase"/>
</dbReference>
<evidence type="ECO:0000256" key="10">
    <source>
        <dbReference type="SAM" id="Phobius"/>
    </source>
</evidence>
<dbReference type="SMART" id="SM00220">
    <property type="entry name" value="S_TKc"/>
    <property type="match status" value="1"/>
</dbReference>
<dbReference type="PANTHER" id="PTHR11920">
    <property type="entry name" value="GUANYLYL CYCLASE"/>
    <property type="match status" value="1"/>
</dbReference>
<proteinExistence type="predicted"/>
<feature type="compositionally biased region" description="Low complexity" evidence="9">
    <location>
        <begin position="554"/>
        <end position="569"/>
    </location>
</feature>
<dbReference type="EC" id="4.6.1.2" evidence="2"/>
<dbReference type="InterPro" id="IPR000719">
    <property type="entry name" value="Prot_kinase_dom"/>
</dbReference>
<dbReference type="InterPro" id="IPR028082">
    <property type="entry name" value="Peripla_BP_I"/>
</dbReference>
<dbReference type="eggNOG" id="KOG1023">
    <property type="taxonomic scope" value="Eukaryota"/>
</dbReference>
<dbReference type="FunFam" id="3.40.50.2300:FF:000114">
    <property type="entry name" value="Guanylate cyclase"/>
    <property type="match status" value="1"/>
</dbReference>
<dbReference type="AlphaFoldDB" id="C3XUD4"/>
<dbReference type="GO" id="GO:0004672">
    <property type="term" value="F:protein kinase activity"/>
    <property type="evidence" value="ECO:0007669"/>
    <property type="project" value="InterPro"/>
</dbReference>
<dbReference type="EMBL" id="GG666464">
    <property type="protein sequence ID" value="EEN68508.1"/>
    <property type="molecule type" value="Genomic_DNA"/>
</dbReference>
<protein>
    <recommendedName>
        <fullName evidence="2">guanylate cyclase</fullName>
        <ecNumber evidence="2">4.6.1.2</ecNumber>
    </recommendedName>
</protein>
<evidence type="ECO:0000256" key="3">
    <source>
        <dbReference type="ARBA" id="ARBA00022692"/>
    </source>
</evidence>
<dbReference type="GO" id="GO:0005524">
    <property type="term" value="F:ATP binding"/>
    <property type="evidence" value="ECO:0007669"/>
    <property type="project" value="InterPro"/>
</dbReference>
<keyword evidence="11" id="KW-0732">Signal</keyword>
<reference evidence="13" key="1">
    <citation type="journal article" date="2008" name="Nature">
        <title>The amphioxus genome and the evolution of the chordate karyotype.</title>
        <authorList>
            <consortium name="US DOE Joint Genome Institute (JGI-PGF)"/>
            <person name="Putnam N.H."/>
            <person name="Butts T."/>
            <person name="Ferrier D.E.K."/>
            <person name="Furlong R.F."/>
            <person name="Hellsten U."/>
            <person name="Kawashima T."/>
            <person name="Robinson-Rechavi M."/>
            <person name="Shoguchi E."/>
            <person name="Terry A."/>
            <person name="Yu J.-K."/>
            <person name="Benito-Gutierrez E.L."/>
            <person name="Dubchak I."/>
            <person name="Garcia-Fernandez J."/>
            <person name="Gibson-Brown J.J."/>
            <person name="Grigoriev I.V."/>
            <person name="Horton A.C."/>
            <person name="de Jong P.J."/>
            <person name="Jurka J."/>
            <person name="Kapitonov V.V."/>
            <person name="Kohara Y."/>
            <person name="Kuroki Y."/>
            <person name="Lindquist E."/>
            <person name="Lucas S."/>
            <person name="Osoegawa K."/>
            <person name="Pennacchio L.A."/>
            <person name="Salamov A.A."/>
            <person name="Satou Y."/>
            <person name="Sauka-Spengler T."/>
            <person name="Schmutz J."/>
            <person name="Shin-I T."/>
            <person name="Toyoda A."/>
            <person name="Bronner-Fraser M."/>
            <person name="Fujiyama A."/>
            <person name="Holland L.Z."/>
            <person name="Holland P.W.H."/>
            <person name="Satoh N."/>
            <person name="Rokhsar D.S."/>
        </authorList>
    </citation>
    <scope>NUCLEOTIDE SEQUENCE [LARGE SCALE GENOMIC DNA]</scope>
    <source>
        <strain evidence="13">S238N-H82</strain>
        <tissue evidence="13">Testes</tissue>
    </source>
</reference>
<dbReference type="Pfam" id="PF07714">
    <property type="entry name" value="PK_Tyr_Ser-Thr"/>
    <property type="match status" value="1"/>
</dbReference>
<evidence type="ECO:0000256" key="4">
    <source>
        <dbReference type="ARBA" id="ARBA00022741"/>
    </source>
</evidence>